<dbReference type="InterPro" id="IPR009003">
    <property type="entry name" value="Peptidase_S1_PA"/>
</dbReference>
<accession>A0AAD3RKH9</accession>
<comment type="caution">
    <text evidence="1">The sequence shown here is derived from an EMBL/GenBank/DDBJ whole genome shotgun (WGS) entry which is preliminary data.</text>
</comment>
<sequence>MILLLVFNGGKNSCRMSMSGMCFWANKRVNGSEEFEMSLGVVNITVSKMTGSNIALLQLAKPVSYTDYIQPVCLDISNARSFPTE</sequence>
<proteinExistence type="predicted"/>
<dbReference type="AlphaFoldDB" id="A0AAD3RKH9"/>
<dbReference type="SUPFAM" id="SSF50494">
    <property type="entry name" value="Trypsin-like serine proteases"/>
    <property type="match status" value="1"/>
</dbReference>
<evidence type="ECO:0000313" key="2">
    <source>
        <dbReference type="Proteomes" id="UP001279410"/>
    </source>
</evidence>
<gene>
    <name evidence="1" type="ORF">AKAME5_002260100</name>
</gene>
<reference evidence="1" key="1">
    <citation type="submission" date="2022-08" db="EMBL/GenBank/DDBJ databases">
        <title>Genome sequencing of akame (Lates japonicus).</title>
        <authorList>
            <person name="Hashiguchi Y."/>
            <person name="Takahashi H."/>
        </authorList>
    </citation>
    <scope>NUCLEOTIDE SEQUENCE</scope>
    <source>
        <strain evidence="1">Kochi</strain>
    </source>
</reference>
<dbReference type="Gene3D" id="2.40.10.120">
    <property type="match status" value="1"/>
</dbReference>
<protein>
    <submittedName>
        <fullName evidence="1">Uncharacterized protein</fullName>
    </submittedName>
</protein>
<dbReference type="Proteomes" id="UP001279410">
    <property type="component" value="Unassembled WGS sequence"/>
</dbReference>
<organism evidence="1 2">
    <name type="scientific">Lates japonicus</name>
    <name type="common">Japanese lates</name>
    <dbReference type="NCBI Taxonomy" id="270547"/>
    <lineage>
        <taxon>Eukaryota</taxon>
        <taxon>Metazoa</taxon>
        <taxon>Chordata</taxon>
        <taxon>Craniata</taxon>
        <taxon>Vertebrata</taxon>
        <taxon>Euteleostomi</taxon>
        <taxon>Actinopterygii</taxon>
        <taxon>Neopterygii</taxon>
        <taxon>Teleostei</taxon>
        <taxon>Neoteleostei</taxon>
        <taxon>Acanthomorphata</taxon>
        <taxon>Carangaria</taxon>
        <taxon>Carangaria incertae sedis</taxon>
        <taxon>Centropomidae</taxon>
        <taxon>Lates</taxon>
    </lineage>
</organism>
<name>A0AAD3RKH9_LATJO</name>
<keyword evidence="2" id="KW-1185">Reference proteome</keyword>
<evidence type="ECO:0000313" key="1">
    <source>
        <dbReference type="EMBL" id="GLD71280.1"/>
    </source>
</evidence>
<dbReference type="EMBL" id="BRZM01000554">
    <property type="protein sequence ID" value="GLD71280.1"/>
    <property type="molecule type" value="Genomic_DNA"/>
</dbReference>